<dbReference type="AlphaFoldDB" id="A0A6M3LHR0"/>
<reference evidence="2" key="1">
    <citation type="submission" date="2020-03" db="EMBL/GenBank/DDBJ databases">
        <title>The deep terrestrial virosphere.</title>
        <authorList>
            <person name="Holmfeldt K."/>
            <person name="Nilsson E."/>
            <person name="Simone D."/>
            <person name="Lopez-Fernandez M."/>
            <person name="Wu X."/>
            <person name="de Brujin I."/>
            <person name="Lundin D."/>
            <person name="Andersson A."/>
            <person name="Bertilsson S."/>
            <person name="Dopson M."/>
        </authorList>
    </citation>
    <scope>NUCLEOTIDE SEQUENCE</scope>
    <source>
        <strain evidence="2">MM415B04345</strain>
    </source>
</reference>
<organism evidence="2">
    <name type="scientific">viral metagenome</name>
    <dbReference type="NCBI Taxonomy" id="1070528"/>
    <lineage>
        <taxon>unclassified sequences</taxon>
        <taxon>metagenomes</taxon>
        <taxon>organismal metagenomes</taxon>
    </lineage>
</organism>
<gene>
    <name evidence="2" type="ORF">MM415B04345_0003</name>
</gene>
<evidence type="ECO:0000256" key="1">
    <source>
        <dbReference type="SAM" id="MobiDB-lite"/>
    </source>
</evidence>
<feature type="compositionally biased region" description="Basic and acidic residues" evidence="1">
    <location>
        <begin position="1"/>
        <end position="14"/>
    </location>
</feature>
<feature type="region of interest" description="Disordered" evidence="1">
    <location>
        <begin position="1"/>
        <end position="40"/>
    </location>
</feature>
<dbReference type="EMBL" id="MT143126">
    <property type="protein sequence ID" value="QJA93152.1"/>
    <property type="molecule type" value="Genomic_DNA"/>
</dbReference>
<accession>A0A6M3LHR0</accession>
<feature type="compositionally biased region" description="Basic residues" evidence="1">
    <location>
        <begin position="28"/>
        <end position="40"/>
    </location>
</feature>
<evidence type="ECO:0000313" key="2">
    <source>
        <dbReference type="EMBL" id="QJA93152.1"/>
    </source>
</evidence>
<sequence>MSSEPTEKPSEKKLKNLIPFKKNDPRTKRLQSKGGKSKSAKKAFANALRNRIWCRPNCGMFFTCPFQAASAKKFNGKCALKEMPDQIQNWTVDILLNGSDGMITSMRSMILDIMIEAKSGSLRDRIKALYALKDVHEAAYGKFTRQETTGSQEITVRFKDPYRGKK</sequence>
<name>A0A6M3LHR0_9ZZZZ</name>
<protein>
    <submittedName>
        <fullName evidence="2">Uncharacterized protein</fullName>
    </submittedName>
</protein>
<proteinExistence type="predicted"/>